<gene>
    <name evidence="5" type="ORF">SAMN05216200_107115</name>
</gene>
<accession>A0A1M7TKS8</accession>
<dbReference type="PANTHER" id="PTHR30570">
    <property type="entry name" value="PERIPLASMIC PHOSPHATE BINDING COMPONENT OF PHOSPHATE ABC TRANSPORTER"/>
    <property type="match status" value="1"/>
</dbReference>
<dbReference type="PROSITE" id="PS51123">
    <property type="entry name" value="OMPA_2"/>
    <property type="match status" value="1"/>
</dbReference>
<dbReference type="InterPro" id="IPR024370">
    <property type="entry name" value="PBP_domain"/>
</dbReference>
<dbReference type="InterPro" id="IPR050811">
    <property type="entry name" value="Phosphate_ABC_transporter"/>
</dbReference>
<feature type="chain" id="PRO_5009929487" evidence="3">
    <location>
        <begin position="27"/>
        <end position="523"/>
    </location>
</feature>
<dbReference type="InterPro" id="IPR036737">
    <property type="entry name" value="OmpA-like_sf"/>
</dbReference>
<dbReference type="Pfam" id="PF12849">
    <property type="entry name" value="PBP_like_2"/>
    <property type="match status" value="1"/>
</dbReference>
<proteinExistence type="predicted"/>
<evidence type="ECO:0000259" key="4">
    <source>
        <dbReference type="PROSITE" id="PS51123"/>
    </source>
</evidence>
<dbReference type="Gene3D" id="3.30.1330.60">
    <property type="entry name" value="OmpA-like domain"/>
    <property type="match status" value="1"/>
</dbReference>
<dbReference type="AlphaFoldDB" id="A0A1M7TKS8"/>
<dbReference type="STRING" id="1189325.SAMN04488119_107116"/>
<dbReference type="Proteomes" id="UP000184066">
    <property type="component" value="Unassembled WGS sequence"/>
</dbReference>
<sequence>MMLSKALGRIAAGAAMAAALIGSAAAGPVTLRSYDGAVAISGDLVEFTGDVFVLRTTIGDLRINAMQVACEGEGCPDPSLLRSEFAMAGSDEIGATLMPALLLAYADSLDADLLQSREGDSLIARIRSAAGADLATVTIREGESEDAFKALLAGDAAIGMSARPVSDAELAALRAAGAPDITDPAHERIIALDGLVVVVAPSNPIDALSQEDIADIFAGEITNWSELGGPDAPIVIYAPEGESSARAMFEENILQPLGLSIGDGAKLFQNDGDLADQVALDPNGIGFVSIASVRAAKPVAIRTECGLIATPDPFGIKTEEYPLARRLYLYTKDETLPPHAKQLLAFAQSSQAQPVIADAGYVDQGIESRTINEQGMRFAMAFTDPSPEFRYGQMRELATELLGAERLSATFRFNPGSSQLDNKAQLDVKRVIEYLSQPTIGEKEVLLIGFTDSVGRADLNRALSFRRADQVRAAIEAAAPAGALDKIDFRVMGYGELAPVGCNESLAGRRINRRVELWIRDKF</sequence>
<evidence type="ECO:0000313" key="5">
    <source>
        <dbReference type="EMBL" id="SHN71223.1"/>
    </source>
</evidence>
<feature type="domain" description="OmpA-like" evidence="4">
    <location>
        <begin position="400"/>
        <end position="523"/>
    </location>
</feature>
<keyword evidence="6" id="KW-1185">Reference proteome</keyword>
<reference evidence="5 6" key="1">
    <citation type="submission" date="2016-12" db="EMBL/GenBank/DDBJ databases">
        <authorList>
            <person name="Song W.-J."/>
            <person name="Kurnit D.M."/>
        </authorList>
    </citation>
    <scope>NUCLEOTIDE SEQUENCE [LARGE SCALE GENOMIC DNA]</scope>
    <source>
        <strain evidence="5 6">CGMCC 1.10808</strain>
    </source>
</reference>
<dbReference type="EMBL" id="FRDL01000007">
    <property type="protein sequence ID" value="SHN71223.1"/>
    <property type="molecule type" value="Genomic_DNA"/>
</dbReference>
<evidence type="ECO:0000256" key="2">
    <source>
        <dbReference type="PROSITE-ProRule" id="PRU00473"/>
    </source>
</evidence>
<dbReference type="GO" id="GO:0016020">
    <property type="term" value="C:membrane"/>
    <property type="evidence" value="ECO:0007669"/>
    <property type="project" value="UniProtKB-UniRule"/>
</dbReference>
<dbReference type="Gene3D" id="3.40.190.10">
    <property type="entry name" value="Periplasmic binding protein-like II"/>
    <property type="match status" value="2"/>
</dbReference>
<evidence type="ECO:0000256" key="3">
    <source>
        <dbReference type="SAM" id="SignalP"/>
    </source>
</evidence>
<protein>
    <submittedName>
        <fullName evidence="5">Phosphate transport system substrate-binding protein</fullName>
    </submittedName>
</protein>
<evidence type="ECO:0000313" key="6">
    <source>
        <dbReference type="Proteomes" id="UP000184066"/>
    </source>
</evidence>
<dbReference type="InterPro" id="IPR006665">
    <property type="entry name" value="OmpA-like"/>
</dbReference>
<evidence type="ECO:0000256" key="1">
    <source>
        <dbReference type="ARBA" id="ARBA00022729"/>
    </source>
</evidence>
<dbReference type="CDD" id="cd07185">
    <property type="entry name" value="OmpA_C-like"/>
    <property type="match status" value="1"/>
</dbReference>
<dbReference type="SUPFAM" id="SSF53850">
    <property type="entry name" value="Periplasmic binding protein-like II"/>
    <property type="match status" value="1"/>
</dbReference>
<keyword evidence="2" id="KW-0472">Membrane</keyword>
<feature type="signal peptide" evidence="3">
    <location>
        <begin position="1"/>
        <end position="26"/>
    </location>
</feature>
<dbReference type="Pfam" id="PF00691">
    <property type="entry name" value="OmpA"/>
    <property type="match status" value="1"/>
</dbReference>
<name>A0A1M7TKS8_9RHOB</name>
<organism evidence="5 6">
    <name type="scientific">Oceanicella actignis</name>
    <dbReference type="NCBI Taxonomy" id="1189325"/>
    <lineage>
        <taxon>Bacteria</taxon>
        <taxon>Pseudomonadati</taxon>
        <taxon>Pseudomonadota</taxon>
        <taxon>Alphaproteobacteria</taxon>
        <taxon>Rhodobacterales</taxon>
        <taxon>Paracoccaceae</taxon>
        <taxon>Oceanicella</taxon>
    </lineage>
</organism>
<dbReference type="PANTHER" id="PTHR30570:SF1">
    <property type="entry name" value="PHOSPHATE-BINDING PROTEIN PSTS"/>
    <property type="match status" value="1"/>
</dbReference>
<dbReference type="SUPFAM" id="SSF103088">
    <property type="entry name" value="OmpA-like"/>
    <property type="match status" value="1"/>
</dbReference>
<keyword evidence="1 3" id="KW-0732">Signal</keyword>
<dbReference type="CDD" id="cd13566">
    <property type="entry name" value="PBP2_phosphate"/>
    <property type="match status" value="1"/>
</dbReference>